<evidence type="ECO:0008006" key="3">
    <source>
        <dbReference type="Google" id="ProtNLM"/>
    </source>
</evidence>
<accession>A0ABT1FJL6</accession>
<evidence type="ECO:0000313" key="1">
    <source>
        <dbReference type="EMBL" id="MCP1381967.1"/>
    </source>
</evidence>
<dbReference type="SUPFAM" id="SSF51126">
    <property type="entry name" value="Pectin lyase-like"/>
    <property type="match status" value="1"/>
</dbReference>
<dbReference type="InterPro" id="IPR011050">
    <property type="entry name" value="Pectin_lyase_fold/virulence"/>
</dbReference>
<dbReference type="EMBL" id="JAMZEL010000002">
    <property type="protein sequence ID" value="MCP1381967.1"/>
    <property type="molecule type" value="Genomic_DNA"/>
</dbReference>
<organism evidence="1 2">
    <name type="scientific">Runella salmonicolor</name>
    <dbReference type="NCBI Taxonomy" id="2950278"/>
    <lineage>
        <taxon>Bacteria</taxon>
        <taxon>Pseudomonadati</taxon>
        <taxon>Bacteroidota</taxon>
        <taxon>Cytophagia</taxon>
        <taxon>Cytophagales</taxon>
        <taxon>Spirosomataceae</taxon>
        <taxon>Runella</taxon>
    </lineage>
</organism>
<protein>
    <recommendedName>
        <fullName evidence="3">Right handed beta helix domain-containing protein</fullName>
    </recommendedName>
</protein>
<comment type="caution">
    <text evidence="1">The sequence shown here is derived from an EMBL/GenBank/DDBJ whole genome shotgun (WGS) entry which is preliminary data.</text>
</comment>
<keyword evidence="2" id="KW-1185">Reference proteome</keyword>
<name>A0ABT1FJL6_9BACT</name>
<evidence type="ECO:0000313" key="2">
    <source>
        <dbReference type="Proteomes" id="UP001204772"/>
    </source>
</evidence>
<sequence>MSLMHCPVHKTIILPYTLKLFLVLIFLFGCKGNATPLDNPIFEVDDQVPLIPTRTLGSGSGYLTIDGKALSIKPGEIIAITPGTYKDLLFTNLNGTATQPVTLVANGPVEVVGGGITLENVSNLTVTGYRKAKNIFLHDVTYRAITITGSLPQALTLEGIRLKNVEDYALFYDNTATYNGTDATAFLNFKLLHCDFEHTGGIQINGNLNNSGGIVNNGFCKNPEIAYCTFKNCPTVETLLYIGNVEGCDIHHNILDDINGGTDKHNGIFLLLGNGRVYNNKCTNHQGNFIRFWPFSQGSQPREVLLYNNIVWNSRKYSALEVQSFAHHIIPDVSTYCNTKVFNNTAGKMNTSKPTVFVGVVVDVYNLQGGDIQIFNNLSFQQSETTANDKIWSQQSVTKPSLITNNRYFASPAAAGLADEVSFKLLATSPAKKAGLYQSFLTDDFYNTARANPPSIGAVE</sequence>
<reference evidence="1 2" key="1">
    <citation type="submission" date="2022-06" db="EMBL/GenBank/DDBJ databases">
        <title>Runella sp. S5 genome sequencing.</title>
        <authorList>
            <person name="Park S."/>
        </authorList>
    </citation>
    <scope>NUCLEOTIDE SEQUENCE [LARGE SCALE GENOMIC DNA]</scope>
    <source>
        <strain evidence="1 2">S5</strain>
    </source>
</reference>
<gene>
    <name evidence="1" type="ORF">NCI00_06000</name>
</gene>
<dbReference type="Proteomes" id="UP001204772">
    <property type="component" value="Unassembled WGS sequence"/>
</dbReference>
<proteinExistence type="predicted"/>